<dbReference type="GO" id="GO:0016491">
    <property type="term" value="F:oxidoreductase activity"/>
    <property type="evidence" value="ECO:0007669"/>
    <property type="project" value="UniProtKB-ARBA"/>
</dbReference>
<protein>
    <recommendedName>
        <fullName evidence="5">Phytanoyl-CoA dioxygenase</fullName>
    </recommendedName>
</protein>
<dbReference type="OrthoDB" id="445007at2759"/>
<keyword evidence="4" id="KW-1185">Reference proteome</keyword>
<proteinExistence type="inferred from homology"/>
<dbReference type="Pfam" id="PF05721">
    <property type="entry name" value="PhyH"/>
    <property type="match status" value="1"/>
</dbReference>
<dbReference type="RefSeq" id="XP_033591407.1">
    <property type="nucleotide sequence ID" value="XM_033735201.1"/>
</dbReference>
<evidence type="ECO:0008006" key="5">
    <source>
        <dbReference type="Google" id="ProtNLM"/>
    </source>
</evidence>
<dbReference type="SUPFAM" id="SSF51197">
    <property type="entry name" value="Clavaminate synthase-like"/>
    <property type="match status" value="1"/>
</dbReference>
<dbReference type="Proteomes" id="UP000799767">
    <property type="component" value="Unassembled WGS sequence"/>
</dbReference>
<dbReference type="PANTHER" id="PTHR20883">
    <property type="entry name" value="PHYTANOYL-COA DIOXYGENASE DOMAIN CONTAINING 1"/>
    <property type="match status" value="1"/>
</dbReference>
<evidence type="ECO:0000313" key="4">
    <source>
        <dbReference type="Proteomes" id="UP000799767"/>
    </source>
</evidence>
<dbReference type="AlphaFoldDB" id="A0A6A6PXD6"/>
<accession>A0A6A6PXD6</accession>
<dbReference type="Gene3D" id="2.60.120.620">
    <property type="entry name" value="q2cbj1_9rhob like domain"/>
    <property type="match status" value="1"/>
</dbReference>
<dbReference type="EMBL" id="MU001633">
    <property type="protein sequence ID" value="KAF2484838.1"/>
    <property type="molecule type" value="Genomic_DNA"/>
</dbReference>
<dbReference type="GeneID" id="54476203"/>
<comment type="cofactor">
    <cofactor evidence="1">
        <name>Fe cation</name>
        <dbReference type="ChEBI" id="CHEBI:24875"/>
    </cofactor>
</comment>
<evidence type="ECO:0000256" key="1">
    <source>
        <dbReference type="ARBA" id="ARBA00001962"/>
    </source>
</evidence>
<name>A0A6A6PXD6_9PEZI</name>
<organism evidence="3 4">
    <name type="scientific">Neohortaea acidophila</name>
    <dbReference type="NCBI Taxonomy" id="245834"/>
    <lineage>
        <taxon>Eukaryota</taxon>
        <taxon>Fungi</taxon>
        <taxon>Dikarya</taxon>
        <taxon>Ascomycota</taxon>
        <taxon>Pezizomycotina</taxon>
        <taxon>Dothideomycetes</taxon>
        <taxon>Dothideomycetidae</taxon>
        <taxon>Mycosphaerellales</taxon>
        <taxon>Teratosphaeriaceae</taxon>
        <taxon>Neohortaea</taxon>
    </lineage>
</organism>
<gene>
    <name evidence="3" type="ORF">BDY17DRAFT_308330</name>
</gene>
<sequence>MASIQLSPSQLDHFNTQGYLILRAAEHNLVSPPDLHKWTSEVKTLPRDKGKWMPYDEITATGERQLMRTENFADYHPSFSALLHGAGLRGILAQLTGDEMLLFKDKINYKLAGGNGFQAHLDAPAYDHIGDIEHTTANLAVDAATIANGCVEVVPGSHRMDVELAEGGRIADRWEAAHDWVPVELAEGDLLIFGSHLAHRSADNKTAKARSSVYATYHMRSDGEDLRRRYYIDRRENFPPDHERVPGKDYGAGVARYAFAAPFTRIEEPAAASAMEVDVQS</sequence>
<evidence type="ECO:0000256" key="2">
    <source>
        <dbReference type="ARBA" id="ARBA00005830"/>
    </source>
</evidence>
<dbReference type="GO" id="GO:0046872">
    <property type="term" value="F:metal ion binding"/>
    <property type="evidence" value="ECO:0007669"/>
    <property type="project" value="UniProtKB-ARBA"/>
</dbReference>
<comment type="similarity">
    <text evidence="2">Belongs to the PhyH family.</text>
</comment>
<dbReference type="InterPro" id="IPR008775">
    <property type="entry name" value="Phytyl_CoA_dOase-like"/>
</dbReference>
<reference evidence="3" key="1">
    <citation type="journal article" date="2020" name="Stud. Mycol.">
        <title>101 Dothideomycetes genomes: a test case for predicting lifestyles and emergence of pathogens.</title>
        <authorList>
            <person name="Haridas S."/>
            <person name="Albert R."/>
            <person name="Binder M."/>
            <person name="Bloem J."/>
            <person name="Labutti K."/>
            <person name="Salamov A."/>
            <person name="Andreopoulos B."/>
            <person name="Baker S."/>
            <person name="Barry K."/>
            <person name="Bills G."/>
            <person name="Bluhm B."/>
            <person name="Cannon C."/>
            <person name="Castanera R."/>
            <person name="Culley D."/>
            <person name="Daum C."/>
            <person name="Ezra D."/>
            <person name="Gonzalez J."/>
            <person name="Henrissat B."/>
            <person name="Kuo A."/>
            <person name="Liang C."/>
            <person name="Lipzen A."/>
            <person name="Lutzoni F."/>
            <person name="Magnuson J."/>
            <person name="Mondo S."/>
            <person name="Nolan M."/>
            <person name="Ohm R."/>
            <person name="Pangilinan J."/>
            <person name="Park H.-J."/>
            <person name="Ramirez L."/>
            <person name="Alfaro M."/>
            <person name="Sun H."/>
            <person name="Tritt A."/>
            <person name="Yoshinaga Y."/>
            <person name="Zwiers L.-H."/>
            <person name="Turgeon B."/>
            <person name="Goodwin S."/>
            <person name="Spatafora J."/>
            <person name="Crous P."/>
            <person name="Grigoriev I."/>
        </authorList>
    </citation>
    <scope>NUCLEOTIDE SEQUENCE</scope>
    <source>
        <strain evidence="3">CBS 113389</strain>
    </source>
</reference>
<evidence type="ECO:0000313" key="3">
    <source>
        <dbReference type="EMBL" id="KAF2484838.1"/>
    </source>
</evidence>
<dbReference type="PANTHER" id="PTHR20883:SF48">
    <property type="entry name" value="ECTOINE DIOXYGENASE"/>
    <property type="match status" value="1"/>
</dbReference>